<evidence type="ECO:0000313" key="3">
    <source>
        <dbReference type="EMBL" id="SDN12572.1"/>
    </source>
</evidence>
<dbReference type="AlphaFoldDB" id="A0A1G9YTV8"/>
<gene>
    <name evidence="3" type="ORF">SAMN04488137_3669</name>
</gene>
<dbReference type="RefSeq" id="WP_090236542.1">
    <property type="nucleotide sequence ID" value="NZ_FNHW01000001.1"/>
</dbReference>
<organism evidence="3 4">
    <name type="scientific">Fictibacillus solisalsi</name>
    <dbReference type="NCBI Taxonomy" id="459525"/>
    <lineage>
        <taxon>Bacteria</taxon>
        <taxon>Bacillati</taxon>
        <taxon>Bacillota</taxon>
        <taxon>Bacilli</taxon>
        <taxon>Bacillales</taxon>
        <taxon>Fictibacillaceae</taxon>
        <taxon>Fictibacillus</taxon>
    </lineage>
</organism>
<keyword evidence="4" id="KW-1185">Reference proteome</keyword>
<evidence type="ECO:0000256" key="1">
    <source>
        <dbReference type="SAM" id="MobiDB-lite"/>
    </source>
</evidence>
<name>A0A1G9YTV8_9BACL</name>
<proteinExistence type="predicted"/>
<feature type="chain" id="PRO_5011644260" evidence="2">
    <location>
        <begin position="25"/>
        <end position="351"/>
    </location>
</feature>
<dbReference type="InterPro" id="IPR030832">
    <property type="entry name" value="Acidic_LPXTA"/>
</dbReference>
<accession>A0A1G9YTV8</accession>
<feature type="region of interest" description="Disordered" evidence="1">
    <location>
        <begin position="296"/>
        <end position="322"/>
    </location>
</feature>
<evidence type="ECO:0000313" key="4">
    <source>
        <dbReference type="Proteomes" id="UP000199544"/>
    </source>
</evidence>
<feature type="signal peptide" evidence="2">
    <location>
        <begin position="1"/>
        <end position="24"/>
    </location>
</feature>
<dbReference type="Proteomes" id="UP000199544">
    <property type="component" value="Unassembled WGS sequence"/>
</dbReference>
<dbReference type="NCBIfam" id="TIGR01167">
    <property type="entry name" value="LPXTG_anchor"/>
    <property type="match status" value="1"/>
</dbReference>
<dbReference type="EMBL" id="FNHW01000001">
    <property type="protein sequence ID" value="SDN12572.1"/>
    <property type="molecule type" value="Genomic_DNA"/>
</dbReference>
<dbReference type="OrthoDB" id="2718583at2"/>
<reference evidence="4" key="1">
    <citation type="submission" date="2016-10" db="EMBL/GenBank/DDBJ databases">
        <authorList>
            <person name="Varghese N."/>
            <person name="Submissions S."/>
        </authorList>
    </citation>
    <scope>NUCLEOTIDE SEQUENCE [LARGE SCALE GENOMIC DNA]</scope>
    <source>
        <strain evidence="4">CGMCC 1.6854</strain>
    </source>
</reference>
<dbReference type="STRING" id="459525.SAMN04488137_3669"/>
<evidence type="ECO:0000256" key="2">
    <source>
        <dbReference type="SAM" id="SignalP"/>
    </source>
</evidence>
<sequence>MKKILLSMLAVLLTFYFLPANAFAAVKDTDLTAYLAEISKERGYEISKEDYENYLSDYADSSLSDFNTVEELKNFLGPVIKSDNSNLNEIYSEYDLNEQKLKDLLAKNGEQIEDYIYVDDLDFAVSTLAYDDSSDSDEMPSEEDLAAIEKEMQDALAEIDLTPKEVDNLMNHLLSLEKDLNNPETEKQLMSIMDRMAAIDPDHPTKAQIQQVGQAFEDLLSIFKMNAKFYIVDGNKKTAVTAAELMQMTVLEGDYLLIELYDLKGNLLADMRITSDEVAGSSGTVDKVSKTVENAMAPAPQKPVKAPSAKTPRTVNGGKLPKTDSNNLDGALAGLAIIGAGLFLYRRARLS</sequence>
<protein>
    <submittedName>
        <fullName evidence="3">Processed acidic surface protein</fullName>
    </submittedName>
</protein>
<keyword evidence="2" id="KW-0732">Signal</keyword>
<dbReference type="NCBIfam" id="TIGR04383">
    <property type="entry name" value="acidic_w_LPXTA"/>
    <property type="match status" value="1"/>
</dbReference>